<protein>
    <submittedName>
        <fullName evidence="3">Pisatin demethylase</fullName>
    </submittedName>
</protein>
<feature type="chain" id="PRO_5040396054" evidence="2">
    <location>
        <begin position="19"/>
        <end position="296"/>
    </location>
</feature>
<dbReference type="AlphaFoldDB" id="A0A9P5BLK4"/>
<dbReference type="EMBL" id="LUFC02000067">
    <property type="protein sequence ID" value="KAF4502600.1"/>
    <property type="molecule type" value="Genomic_DNA"/>
</dbReference>
<evidence type="ECO:0000313" key="3">
    <source>
        <dbReference type="EMBL" id="KAF4502600.1"/>
    </source>
</evidence>
<feature type="signal peptide" evidence="2">
    <location>
        <begin position="1"/>
        <end position="18"/>
    </location>
</feature>
<keyword evidence="2" id="KW-0732">Signal</keyword>
<organism evidence="3 4">
    <name type="scientific">Fusarium agapanthi</name>
    <dbReference type="NCBI Taxonomy" id="1803897"/>
    <lineage>
        <taxon>Eukaryota</taxon>
        <taxon>Fungi</taxon>
        <taxon>Dikarya</taxon>
        <taxon>Ascomycota</taxon>
        <taxon>Pezizomycotina</taxon>
        <taxon>Sordariomycetes</taxon>
        <taxon>Hypocreomycetidae</taxon>
        <taxon>Hypocreales</taxon>
        <taxon>Nectriaceae</taxon>
        <taxon>Fusarium</taxon>
        <taxon>Fusarium fujikuroi species complex</taxon>
    </lineage>
</organism>
<evidence type="ECO:0000256" key="2">
    <source>
        <dbReference type="SAM" id="SignalP"/>
    </source>
</evidence>
<name>A0A9P5BLK4_9HYPO</name>
<dbReference type="Proteomes" id="UP000737391">
    <property type="component" value="Unassembled WGS sequence"/>
</dbReference>
<sequence>MRFRILFAVCLATDVALASVCKPRPSASSSVMSAESATWTISATAPTTTVQAESTTATSADLSTTLTSTVDGGTTADDTETATTTETSVTVCLSITTIETTGTTETATTDTTTTDATATDETTTTAVATSAETTTADATTTTADTFVPIPTFNVLAIGAQVDGQKLSGEVEPGYDMGWNLQGAPQILAFSIEPNTNQVREIAGNYLCLQYTDRDIHFLTLCDPGTETNFMGGIVRVTYDPLTNIPICSAVPGTFTGFYAYSGGTMGVNLVMGREDNAPTTDTQSVNLGIEPASDDT</sequence>
<gene>
    <name evidence="3" type="ORF">FAGAP_1186</name>
</gene>
<dbReference type="OrthoDB" id="5100830at2759"/>
<evidence type="ECO:0000256" key="1">
    <source>
        <dbReference type="SAM" id="MobiDB-lite"/>
    </source>
</evidence>
<proteinExistence type="predicted"/>
<feature type="compositionally biased region" description="Polar residues" evidence="1">
    <location>
        <begin position="277"/>
        <end position="286"/>
    </location>
</feature>
<accession>A0A9P5BLK4</accession>
<reference evidence="3" key="1">
    <citation type="submission" date="2020-01" db="EMBL/GenBank/DDBJ databases">
        <title>Identification and distribution of gene clusters putatively required for synthesis of sphingolipid metabolism inhibitors in phylogenetically diverse species of the filamentous fungus Fusarium.</title>
        <authorList>
            <person name="Kim H.-S."/>
            <person name="Busman M."/>
            <person name="Brown D.W."/>
            <person name="Divon H."/>
            <person name="Uhlig S."/>
            <person name="Proctor R.H."/>
        </authorList>
    </citation>
    <scope>NUCLEOTIDE SEQUENCE</scope>
    <source>
        <strain evidence="3">NRRL 31653</strain>
    </source>
</reference>
<keyword evidence="4" id="KW-1185">Reference proteome</keyword>
<evidence type="ECO:0000313" key="4">
    <source>
        <dbReference type="Proteomes" id="UP000737391"/>
    </source>
</evidence>
<feature type="region of interest" description="Disordered" evidence="1">
    <location>
        <begin position="274"/>
        <end position="296"/>
    </location>
</feature>
<comment type="caution">
    <text evidence="3">The sequence shown here is derived from an EMBL/GenBank/DDBJ whole genome shotgun (WGS) entry which is preliminary data.</text>
</comment>